<sequence>MTDILSIIFGRWLLGAIGYCLRKLSYFTLNIFGIKNSLRKGRKKSKAIIFDDYQNIITGFTAILILIIIVTILKLFK</sequence>
<keyword evidence="2" id="KW-1185">Reference proteome</keyword>
<name>A0ACC6KRW9_9SPHI</name>
<accession>A0ACC6KRW9</accession>
<gene>
    <name evidence="1" type="ORF">J2X78_000456</name>
</gene>
<reference evidence="1" key="1">
    <citation type="submission" date="2023-07" db="EMBL/GenBank/DDBJ databases">
        <title>Sorghum-associated microbial communities from plants grown in Nebraska, USA.</title>
        <authorList>
            <person name="Schachtman D."/>
        </authorList>
    </citation>
    <scope>NUCLEOTIDE SEQUENCE</scope>
    <source>
        <strain evidence="1">2697</strain>
    </source>
</reference>
<evidence type="ECO:0000313" key="1">
    <source>
        <dbReference type="EMBL" id="MDR6781904.1"/>
    </source>
</evidence>
<dbReference type="Proteomes" id="UP001246858">
    <property type="component" value="Unassembled WGS sequence"/>
</dbReference>
<dbReference type="EMBL" id="JAVDTF010000001">
    <property type="protein sequence ID" value="MDR6781904.1"/>
    <property type="molecule type" value="Genomic_DNA"/>
</dbReference>
<evidence type="ECO:0000313" key="2">
    <source>
        <dbReference type="Proteomes" id="UP001246858"/>
    </source>
</evidence>
<comment type="caution">
    <text evidence="1">The sequence shown here is derived from an EMBL/GenBank/DDBJ whole genome shotgun (WGS) entry which is preliminary data.</text>
</comment>
<organism evidence="1 2">
    <name type="scientific">Pedobacter africanus</name>
    <dbReference type="NCBI Taxonomy" id="151894"/>
    <lineage>
        <taxon>Bacteria</taxon>
        <taxon>Pseudomonadati</taxon>
        <taxon>Bacteroidota</taxon>
        <taxon>Sphingobacteriia</taxon>
        <taxon>Sphingobacteriales</taxon>
        <taxon>Sphingobacteriaceae</taxon>
        <taxon>Pedobacter</taxon>
    </lineage>
</organism>
<protein>
    <submittedName>
        <fullName evidence="1">Uncharacterized protein</fullName>
    </submittedName>
</protein>
<proteinExistence type="predicted"/>